<dbReference type="EMBL" id="CAJPWZ010001142">
    <property type="protein sequence ID" value="CAG2209245.1"/>
    <property type="molecule type" value="Genomic_DNA"/>
</dbReference>
<evidence type="ECO:0000313" key="3">
    <source>
        <dbReference type="EMBL" id="CAG2209245.1"/>
    </source>
</evidence>
<name>A0A8S3RSK9_MYTED</name>
<keyword evidence="2" id="KW-0732">Signal</keyword>
<gene>
    <name evidence="3" type="ORF">MEDL_23361</name>
</gene>
<dbReference type="OrthoDB" id="6154955at2759"/>
<reference evidence="3" key="1">
    <citation type="submission" date="2021-03" db="EMBL/GenBank/DDBJ databases">
        <authorList>
            <person name="Bekaert M."/>
        </authorList>
    </citation>
    <scope>NUCLEOTIDE SEQUENCE</scope>
</reference>
<dbReference type="Gene3D" id="2.60.120.40">
    <property type="match status" value="1"/>
</dbReference>
<evidence type="ECO:0000313" key="4">
    <source>
        <dbReference type="Proteomes" id="UP000683360"/>
    </source>
</evidence>
<dbReference type="AlphaFoldDB" id="A0A8S3RSK9"/>
<protein>
    <recommendedName>
        <fullName evidence="5">C1q domain-containing protein</fullName>
    </recommendedName>
</protein>
<proteinExistence type="predicted"/>
<dbReference type="Proteomes" id="UP000683360">
    <property type="component" value="Unassembled WGS sequence"/>
</dbReference>
<evidence type="ECO:0008006" key="5">
    <source>
        <dbReference type="Google" id="ProtNLM"/>
    </source>
</evidence>
<evidence type="ECO:0000256" key="2">
    <source>
        <dbReference type="SAM" id="SignalP"/>
    </source>
</evidence>
<evidence type="ECO:0000256" key="1">
    <source>
        <dbReference type="SAM" id="Coils"/>
    </source>
</evidence>
<sequence length="200" mass="22617">MESRMLIVLMFLVFSCSVLACDTSEEIRKIHEILKQQQLEILKLQNENKSFKAENNLLTKNVDRLNEIISRLDHSSEDKAVLQKRVEDPQQSTHVKDSTLEYNRAIPASEPVIVAFSAYMSNRDDGHTYFDVLVNDSVYGKMFGDTDDVCCDYDSDTGTLVLSLNQGDTVVIRSSRQATTQIPSSDVWGARTTFAGWKLN</sequence>
<keyword evidence="1" id="KW-0175">Coiled coil</keyword>
<feature type="coiled-coil region" evidence="1">
    <location>
        <begin position="27"/>
        <end position="68"/>
    </location>
</feature>
<accession>A0A8S3RSK9</accession>
<keyword evidence="4" id="KW-1185">Reference proteome</keyword>
<comment type="caution">
    <text evidence="3">The sequence shown here is derived from an EMBL/GenBank/DDBJ whole genome shotgun (WGS) entry which is preliminary data.</text>
</comment>
<dbReference type="PROSITE" id="PS51257">
    <property type="entry name" value="PROKAR_LIPOPROTEIN"/>
    <property type="match status" value="1"/>
</dbReference>
<feature type="signal peptide" evidence="2">
    <location>
        <begin position="1"/>
        <end position="20"/>
    </location>
</feature>
<feature type="chain" id="PRO_5035896196" description="C1q domain-containing protein" evidence="2">
    <location>
        <begin position="21"/>
        <end position="200"/>
    </location>
</feature>
<organism evidence="3 4">
    <name type="scientific">Mytilus edulis</name>
    <name type="common">Blue mussel</name>
    <dbReference type="NCBI Taxonomy" id="6550"/>
    <lineage>
        <taxon>Eukaryota</taxon>
        <taxon>Metazoa</taxon>
        <taxon>Spiralia</taxon>
        <taxon>Lophotrochozoa</taxon>
        <taxon>Mollusca</taxon>
        <taxon>Bivalvia</taxon>
        <taxon>Autobranchia</taxon>
        <taxon>Pteriomorphia</taxon>
        <taxon>Mytilida</taxon>
        <taxon>Mytiloidea</taxon>
        <taxon>Mytilidae</taxon>
        <taxon>Mytilinae</taxon>
        <taxon>Mytilus</taxon>
    </lineage>
</organism>
<dbReference type="InterPro" id="IPR008983">
    <property type="entry name" value="Tumour_necrosis_fac-like_dom"/>
</dbReference>